<protein>
    <submittedName>
        <fullName evidence="1">Uncharacterized protein</fullName>
    </submittedName>
</protein>
<accession>B3T1D8</accession>
<dbReference type="EMBL" id="EU016574">
    <property type="protein sequence ID" value="ABZ06397.1"/>
    <property type="molecule type" value="Genomic_DNA"/>
</dbReference>
<evidence type="ECO:0000313" key="1">
    <source>
        <dbReference type="EMBL" id="ABZ06397.1"/>
    </source>
</evidence>
<proteinExistence type="predicted"/>
<dbReference type="AlphaFoldDB" id="B3T1D8"/>
<reference evidence="1" key="1">
    <citation type="journal article" date="2008" name="ISME J.">
        <title>Genomic patterns of recombination, clonal divergence and environment in marine microbial populations.</title>
        <authorList>
            <person name="Konstantinidis K.T."/>
            <person name="Delong E.F."/>
        </authorList>
    </citation>
    <scope>NUCLEOTIDE SEQUENCE</scope>
</reference>
<name>B3T1D8_9ZZZZ</name>
<organism evidence="1">
    <name type="scientific">uncultured marine microorganism HF4000_009G21</name>
    <dbReference type="NCBI Taxonomy" id="455515"/>
    <lineage>
        <taxon>unclassified sequences</taxon>
        <taxon>environmental samples</taxon>
    </lineage>
</organism>
<sequence length="95" mass="10347">MGVFSSVQAYTVIHLNQDLTGRVKIHVPIHAPAVICRPWGALAVSQTLIAISAATVSAGYSQYLFRLAHATLYRMTKANSCVTLSLSSREPMCRQ</sequence>
<gene>
    <name evidence="1" type="ORF">ALOHA_HF4000009G21ctg1g33</name>
</gene>